<name>A0AAV4TBC4_CAEEX</name>
<evidence type="ECO:0000313" key="1">
    <source>
        <dbReference type="EMBL" id="GIY42541.1"/>
    </source>
</evidence>
<organism evidence="1 2">
    <name type="scientific">Caerostris extrusa</name>
    <name type="common">Bark spider</name>
    <name type="synonym">Caerostris bankana</name>
    <dbReference type="NCBI Taxonomy" id="172846"/>
    <lineage>
        <taxon>Eukaryota</taxon>
        <taxon>Metazoa</taxon>
        <taxon>Ecdysozoa</taxon>
        <taxon>Arthropoda</taxon>
        <taxon>Chelicerata</taxon>
        <taxon>Arachnida</taxon>
        <taxon>Araneae</taxon>
        <taxon>Araneomorphae</taxon>
        <taxon>Entelegynae</taxon>
        <taxon>Araneoidea</taxon>
        <taxon>Araneidae</taxon>
        <taxon>Caerostris</taxon>
    </lineage>
</organism>
<gene>
    <name evidence="1" type="ORF">CEXT_596901</name>
</gene>
<keyword evidence="2" id="KW-1185">Reference proteome</keyword>
<sequence>MIQNLMNTRTFTILLGSIKVEELSFGVGRGAVTTATDFHGRHLSALPPQGVNHLFMVGMELKSTPCRRGRCTYEEEEKNLHFQPTASTFPEQLIVFPSCVDKVAIPTRKRH</sequence>
<evidence type="ECO:0000313" key="2">
    <source>
        <dbReference type="Proteomes" id="UP001054945"/>
    </source>
</evidence>
<protein>
    <submittedName>
        <fullName evidence="1">Uncharacterized protein</fullName>
    </submittedName>
</protein>
<dbReference type="AlphaFoldDB" id="A0AAV4TBC4"/>
<comment type="caution">
    <text evidence="1">The sequence shown here is derived from an EMBL/GenBank/DDBJ whole genome shotgun (WGS) entry which is preliminary data.</text>
</comment>
<proteinExistence type="predicted"/>
<dbReference type="Proteomes" id="UP001054945">
    <property type="component" value="Unassembled WGS sequence"/>
</dbReference>
<reference evidence="1 2" key="1">
    <citation type="submission" date="2021-06" db="EMBL/GenBank/DDBJ databases">
        <title>Caerostris extrusa draft genome.</title>
        <authorList>
            <person name="Kono N."/>
            <person name="Arakawa K."/>
        </authorList>
    </citation>
    <scope>NUCLEOTIDE SEQUENCE [LARGE SCALE GENOMIC DNA]</scope>
</reference>
<dbReference type="EMBL" id="BPLR01010861">
    <property type="protein sequence ID" value="GIY42541.1"/>
    <property type="molecule type" value="Genomic_DNA"/>
</dbReference>
<accession>A0AAV4TBC4</accession>